<reference evidence="3 4" key="1">
    <citation type="journal article" date="2011" name="Stand. Genomic Sci.">
        <title>Non-contiguous finished genome sequence and contextual data of the filamentous soil bacterium Ktedonobacter racemifer type strain (SOSP1-21).</title>
        <authorList>
            <person name="Chang Y.J."/>
            <person name="Land M."/>
            <person name="Hauser L."/>
            <person name="Chertkov O."/>
            <person name="Del Rio T.G."/>
            <person name="Nolan M."/>
            <person name="Copeland A."/>
            <person name="Tice H."/>
            <person name="Cheng J.F."/>
            <person name="Lucas S."/>
            <person name="Han C."/>
            <person name="Goodwin L."/>
            <person name="Pitluck S."/>
            <person name="Ivanova N."/>
            <person name="Ovchinikova G."/>
            <person name="Pati A."/>
            <person name="Chen A."/>
            <person name="Palaniappan K."/>
            <person name="Mavromatis K."/>
            <person name="Liolios K."/>
            <person name="Brettin T."/>
            <person name="Fiebig A."/>
            <person name="Rohde M."/>
            <person name="Abt B."/>
            <person name="Goker M."/>
            <person name="Detter J.C."/>
            <person name="Woyke T."/>
            <person name="Bristow J."/>
            <person name="Eisen J.A."/>
            <person name="Markowitz V."/>
            <person name="Hugenholtz P."/>
            <person name="Kyrpides N.C."/>
            <person name="Klenk H.P."/>
            <person name="Lapidus A."/>
        </authorList>
    </citation>
    <scope>NUCLEOTIDE SEQUENCE [LARGE SCALE GENOMIC DNA]</scope>
    <source>
        <strain evidence="4">DSM 44963</strain>
    </source>
</reference>
<keyword evidence="2" id="KW-0812">Transmembrane</keyword>
<protein>
    <submittedName>
        <fullName evidence="3">Uncharacterized protein</fullName>
    </submittedName>
</protein>
<dbReference type="Proteomes" id="UP000004508">
    <property type="component" value="Unassembled WGS sequence"/>
</dbReference>
<evidence type="ECO:0000313" key="4">
    <source>
        <dbReference type="Proteomes" id="UP000004508"/>
    </source>
</evidence>
<proteinExistence type="predicted"/>
<dbReference type="STRING" id="485913.Krac_12249"/>
<feature type="coiled-coil region" evidence="1">
    <location>
        <begin position="399"/>
        <end position="431"/>
    </location>
</feature>
<gene>
    <name evidence="3" type="ORF">Krac_12249</name>
</gene>
<comment type="caution">
    <text evidence="3">The sequence shown here is derived from an EMBL/GenBank/DDBJ whole genome shotgun (WGS) entry which is preliminary data.</text>
</comment>
<keyword evidence="2" id="KW-1133">Transmembrane helix</keyword>
<keyword evidence="1" id="KW-0175">Coiled coil</keyword>
<accession>D6TFY9</accession>
<dbReference type="eggNOG" id="ENOG5032K0Y">
    <property type="taxonomic scope" value="Bacteria"/>
</dbReference>
<name>D6TFY9_KTERA</name>
<organism evidence="3 4">
    <name type="scientific">Ktedonobacter racemifer DSM 44963</name>
    <dbReference type="NCBI Taxonomy" id="485913"/>
    <lineage>
        <taxon>Bacteria</taxon>
        <taxon>Bacillati</taxon>
        <taxon>Chloroflexota</taxon>
        <taxon>Ktedonobacteria</taxon>
        <taxon>Ktedonobacterales</taxon>
        <taxon>Ktedonobacteraceae</taxon>
        <taxon>Ktedonobacter</taxon>
    </lineage>
</organism>
<feature type="transmembrane region" description="Helical" evidence="2">
    <location>
        <begin position="45"/>
        <end position="64"/>
    </location>
</feature>
<dbReference type="InParanoid" id="D6TFY9"/>
<keyword evidence="2" id="KW-0472">Membrane</keyword>
<sequence>MDNKFLGNDEKGQDQEINAMHSSLLECYAKNSVASKHHKLKKNDLCCFYCFGVVLHVSFFSLYIGKEATMNTTVRVLGAFVDTLVLNIYQTRADFQVVKGRLDGELLEELKALKEKVQDDEEPAASRFVFCGAPLLMTAKGGDGFQWIMKNKLLTLAVNRSSKMQLIAQVRCSSEYLWSVRDLGKVVHEVFGFLVTIFGQRIKLQVSACDLAADVVGLHLGTISDVKRNFVTRAQLTEERPLSEDGMIDGPDGIKQRWGRITGLPFGARNGHVSALLYNKQHEIKYKSKEKEWFYDLWRVAKDVETGEPLWDGEEEVWRVEMRFKRPALNEMKGENFHGIDDAFDLEEHLPGLWAYAVGHVGGGEDGLPDGWLRYVIATEDTNRSRWPVHSDWEVIQGAFQQQEELEETDYEREEQEREELLQLVDEELEERPFATDTKKGRRPGRHIVAAAHPVVPESFTLKPYIRKRKREKNMLRLIAQIAGLLITLEAWRQPSHEERDVFSDLSDTVSFAFNHVEEYYDEKERDFEREVKKRRVLLSIPDKSSQAV</sequence>
<evidence type="ECO:0000256" key="2">
    <source>
        <dbReference type="SAM" id="Phobius"/>
    </source>
</evidence>
<evidence type="ECO:0000256" key="1">
    <source>
        <dbReference type="SAM" id="Coils"/>
    </source>
</evidence>
<dbReference type="EMBL" id="ADVG01000001">
    <property type="protein sequence ID" value="EFH90622.1"/>
    <property type="molecule type" value="Genomic_DNA"/>
</dbReference>
<evidence type="ECO:0000313" key="3">
    <source>
        <dbReference type="EMBL" id="EFH90622.1"/>
    </source>
</evidence>
<dbReference type="AlphaFoldDB" id="D6TFY9"/>
<keyword evidence="4" id="KW-1185">Reference proteome</keyword>